<dbReference type="PANTHER" id="PTHR12374:SF63">
    <property type="entry name" value="TRANSCRIPTIONAL ADAPTER 2-BETA"/>
    <property type="match status" value="1"/>
</dbReference>
<dbReference type="AlphaFoldDB" id="A0A482X4G4"/>
<dbReference type="InterPro" id="IPR009057">
    <property type="entry name" value="Homeodomain-like_sf"/>
</dbReference>
<dbReference type="Gene3D" id="1.10.10.10">
    <property type="entry name" value="Winged helix-like DNA-binding domain superfamily/Winged helix DNA-binding domain"/>
    <property type="match status" value="1"/>
</dbReference>
<accession>A0A482X4G4</accession>
<dbReference type="GO" id="GO:0006338">
    <property type="term" value="P:chromatin remodeling"/>
    <property type="evidence" value="ECO:0007669"/>
    <property type="project" value="TreeGrafter"/>
</dbReference>
<feature type="compositionally biased region" description="Basic and acidic residues" evidence="2">
    <location>
        <begin position="18"/>
        <end position="29"/>
    </location>
</feature>
<dbReference type="GO" id="GO:0005634">
    <property type="term" value="C:nucleus"/>
    <property type="evidence" value="ECO:0007669"/>
    <property type="project" value="UniProtKB-SubCell"/>
</dbReference>
<name>A0A482X4G4_LAOST</name>
<reference evidence="5 6" key="1">
    <citation type="journal article" date="2017" name="Gigascience">
        <title>Genome sequence of the small brown planthopper, Laodelphax striatellus.</title>
        <authorList>
            <person name="Zhu J."/>
            <person name="Jiang F."/>
            <person name="Wang X."/>
            <person name="Yang P."/>
            <person name="Bao Y."/>
            <person name="Zhao W."/>
            <person name="Wang W."/>
            <person name="Lu H."/>
            <person name="Wang Q."/>
            <person name="Cui N."/>
            <person name="Li J."/>
            <person name="Chen X."/>
            <person name="Luo L."/>
            <person name="Yu J."/>
            <person name="Kang L."/>
            <person name="Cui F."/>
        </authorList>
    </citation>
    <scope>NUCLEOTIDE SEQUENCE [LARGE SCALE GENOMIC DNA]</scope>
    <source>
        <strain evidence="5">Lst14</strain>
    </source>
</reference>
<dbReference type="InParanoid" id="A0A482X4G4"/>
<dbReference type="STRING" id="195883.A0A482X4G4"/>
<dbReference type="GO" id="GO:0006357">
    <property type="term" value="P:regulation of transcription by RNA polymerase II"/>
    <property type="evidence" value="ECO:0007669"/>
    <property type="project" value="TreeGrafter"/>
</dbReference>
<evidence type="ECO:0000313" key="6">
    <source>
        <dbReference type="Proteomes" id="UP000291343"/>
    </source>
</evidence>
<comment type="caution">
    <text evidence="5">The sequence shown here is derived from an EMBL/GenBank/DDBJ whole genome shotgun (WGS) entry which is preliminary data.</text>
</comment>
<evidence type="ECO:0000313" key="5">
    <source>
        <dbReference type="EMBL" id="RZF40161.1"/>
    </source>
</evidence>
<dbReference type="OrthoDB" id="270417at2759"/>
<dbReference type="GO" id="GO:0003713">
    <property type="term" value="F:transcription coactivator activity"/>
    <property type="evidence" value="ECO:0007669"/>
    <property type="project" value="TreeGrafter"/>
</dbReference>
<dbReference type="InterPro" id="IPR055141">
    <property type="entry name" value="TADA2A_B-like_dom"/>
</dbReference>
<feature type="domain" description="Transcriptional adapter 2-alpha/beta-like" evidence="3">
    <location>
        <begin position="79"/>
        <end position="153"/>
    </location>
</feature>
<dbReference type="EMBL" id="QKKF02019350">
    <property type="protein sequence ID" value="RZF40161.1"/>
    <property type="molecule type" value="Genomic_DNA"/>
</dbReference>
<dbReference type="Pfam" id="PF24533">
    <property type="entry name" value="Tri-helical_Ada2b_C"/>
    <property type="match status" value="1"/>
</dbReference>
<dbReference type="Proteomes" id="UP000291343">
    <property type="component" value="Unassembled WGS sequence"/>
</dbReference>
<protein>
    <submittedName>
        <fullName evidence="5">Uncharacterized protein</fullName>
    </submittedName>
</protein>
<feature type="region of interest" description="Disordered" evidence="2">
    <location>
        <begin position="251"/>
        <end position="292"/>
    </location>
</feature>
<dbReference type="SUPFAM" id="SSF46689">
    <property type="entry name" value="Homeodomain-like"/>
    <property type="match status" value="1"/>
</dbReference>
<evidence type="ECO:0000256" key="2">
    <source>
        <dbReference type="SAM" id="MobiDB-lite"/>
    </source>
</evidence>
<organism evidence="5 6">
    <name type="scientific">Laodelphax striatellus</name>
    <name type="common">Small brown planthopper</name>
    <name type="synonym">Delphax striatella</name>
    <dbReference type="NCBI Taxonomy" id="195883"/>
    <lineage>
        <taxon>Eukaryota</taxon>
        <taxon>Metazoa</taxon>
        <taxon>Ecdysozoa</taxon>
        <taxon>Arthropoda</taxon>
        <taxon>Hexapoda</taxon>
        <taxon>Insecta</taxon>
        <taxon>Pterygota</taxon>
        <taxon>Neoptera</taxon>
        <taxon>Paraneoptera</taxon>
        <taxon>Hemiptera</taxon>
        <taxon>Auchenorrhyncha</taxon>
        <taxon>Fulgoroidea</taxon>
        <taxon>Delphacidae</taxon>
        <taxon>Criomorphinae</taxon>
        <taxon>Laodelphax</taxon>
    </lineage>
</organism>
<evidence type="ECO:0000256" key="1">
    <source>
        <dbReference type="ARBA" id="ARBA00004123"/>
    </source>
</evidence>
<feature type="region of interest" description="Disordered" evidence="2">
    <location>
        <begin position="1"/>
        <end position="65"/>
    </location>
</feature>
<sequence length="359" mass="40391">MPSRGMALETGMTSVNSSRHELLMAEKQRPKLSGATDVPTSSSSAAANDESGATAAASQQRAVPPSLHFSADEASQFVFTSLNDELEMEYDTGAETLISSLKDSSMEDDELDTALKLAHVDMYTIKLRERARRKRVSRDYQLVAQFFSTKKDKLKKRGLREEREMEERLRSLSQFHTAAEHEQFLASIARCKELSRRLTELFNYRENGLTRIDELPHYEQARLARHASHSRSGSRTWISVLRHSHIFKRREKEAEDGQHSALTTKSCRGTLLSGGDSNNPPHQPPLPPLSNSSHCQIDLIASRHLLSPTETQMCTSLEITPSQFISMKGMMLLDPVDKVETNTEKVILEHVSSNNWIAK</sequence>
<dbReference type="PANTHER" id="PTHR12374">
    <property type="entry name" value="TRANSCRIPTIONAL ADAPTOR 2 ADA2 -RELATED"/>
    <property type="match status" value="1"/>
</dbReference>
<dbReference type="GO" id="GO:0003682">
    <property type="term" value="F:chromatin binding"/>
    <property type="evidence" value="ECO:0007669"/>
    <property type="project" value="TreeGrafter"/>
</dbReference>
<evidence type="ECO:0000259" key="4">
    <source>
        <dbReference type="Pfam" id="PF24533"/>
    </source>
</evidence>
<dbReference type="InterPro" id="IPR056267">
    <property type="entry name" value="Ada2b_C"/>
</dbReference>
<feature type="domain" description="Ada2b tri-helical" evidence="4">
    <location>
        <begin position="304"/>
        <end position="357"/>
    </location>
</feature>
<dbReference type="InterPro" id="IPR036388">
    <property type="entry name" value="WH-like_DNA-bd_sf"/>
</dbReference>
<comment type="subcellular location">
    <subcellularLocation>
        <location evidence="1">Nucleus</location>
    </subcellularLocation>
</comment>
<dbReference type="Pfam" id="PF22941">
    <property type="entry name" value="TADA2A-like_3rd"/>
    <property type="match status" value="1"/>
</dbReference>
<keyword evidence="6" id="KW-1185">Reference proteome</keyword>
<dbReference type="GO" id="GO:0070461">
    <property type="term" value="C:SAGA-type complex"/>
    <property type="evidence" value="ECO:0007669"/>
    <property type="project" value="TreeGrafter"/>
</dbReference>
<gene>
    <name evidence="5" type="ORF">LSTR_LSTR010113</name>
</gene>
<evidence type="ECO:0000259" key="3">
    <source>
        <dbReference type="Pfam" id="PF22941"/>
    </source>
</evidence>
<proteinExistence type="predicted"/>